<evidence type="ECO:0000256" key="27">
    <source>
        <dbReference type="SAM" id="Phobius"/>
    </source>
</evidence>
<accession>A0A0B1T2L1</accession>
<dbReference type="UniPathway" id="UPA00378"/>
<evidence type="ECO:0000256" key="1">
    <source>
        <dbReference type="ARBA" id="ARBA00001936"/>
    </source>
</evidence>
<keyword evidence="11" id="KW-0735">Signal-anchor</keyword>
<evidence type="ECO:0000256" key="14">
    <source>
        <dbReference type="ARBA" id="ARBA00023136"/>
    </source>
</evidence>
<feature type="disulfide bond" evidence="25">
    <location>
        <begin position="274"/>
        <end position="277"/>
    </location>
</feature>
<protein>
    <recommendedName>
        <fullName evidence="6">Alpha-1,6-mannosyl-glycoprotein 2-beta-N-acetylglucosaminyltransferase</fullName>
        <ecNumber evidence="5">2.4.1.143</ecNumber>
    </recommendedName>
    <alternativeName>
        <fullName evidence="21">Beta-1,2-N-acetylglucosaminyltransferase II</fullName>
    </alternativeName>
    <alternativeName>
        <fullName evidence="20">GlcNAc-T II</fullName>
    </alternativeName>
    <alternativeName>
        <fullName evidence="19">Mannoside acetylglucosaminyltransferase 2</fullName>
    </alternativeName>
    <alternativeName>
        <fullName evidence="18">N-glycosyl-oligosaccharide-glycoprotein N-acetylglucosaminyltransferase II</fullName>
    </alternativeName>
</protein>
<evidence type="ECO:0000256" key="3">
    <source>
        <dbReference type="ARBA" id="ARBA00004922"/>
    </source>
</evidence>
<comment type="similarity">
    <text evidence="4">Belongs to the glycosyltransferase 16 (GT16) protein family.</text>
</comment>
<dbReference type="OrthoDB" id="6019616at2759"/>
<keyword evidence="15 25" id="KW-1015">Disulfide bond</keyword>
<dbReference type="EMBL" id="KN553997">
    <property type="protein sequence ID" value="KHJ89605.1"/>
    <property type="molecule type" value="Genomic_DNA"/>
</dbReference>
<dbReference type="PANTHER" id="PTHR12871">
    <property type="entry name" value="BETA-1,2-N-ACETYLGLUCOSAMINYLTRANSFERASE II"/>
    <property type="match status" value="1"/>
</dbReference>
<feature type="binding site" evidence="23">
    <location>
        <begin position="219"/>
        <end position="223"/>
    </location>
    <ligand>
        <name>substrate</name>
    </ligand>
</feature>
<dbReference type="GO" id="GO:0009312">
    <property type="term" value="P:oligosaccharide biosynthetic process"/>
    <property type="evidence" value="ECO:0007669"/>
    <property type="project" value="InterPro"/>
</dbReference>
<evidence type="ECO:0000256" key="7">
    <source>
        <dbReference type="ARBA" id="ARBA00022676"/>
    </source>
</evidence>
<comment type="subcellular location">
    <subcellularLocation>
        <location evidence="2">Golgi apparatus membrane</location>
        <topology evidence="2">Single-pass type II membrane protein</topology>
    </subcellularLocation>
</comment>
<dbReference type="InterPro" id="IPR029044">
    <property type="entry name" value="Nucleotide-diphossugar_trans"/>
</dbReference>
<keyword evidence="14 27" id="KW-0472">Membrane</keyword>
<evidence type="ECO:0000256" key="6">
    <source>
        <dbReference type="ARBA" id="ARBA00014817"/>
    </source>
</evidence>
<evidence type="ECO:0000256" key="24">
    <source>
        <dbReference type="PIRSR" id="PIRSR607754-2"/>
    </source>
</evidence>
<evidence type="ECO:0000256" key="18">
    <source>
        <dbReference type="ARBA" id="ARBA00029663"/>
    </source>
</evidence>
<evidence type="ECO:0000256" key="20">
    <source>
        <dbReference type="ARBA" id="ARBA00032552"/>
    </source>
</evidence>
<keyword evidence="17 24" id="KW-0464">Manganese</keyword>
<sequence>MLHRRWHKILNIVISICLIGFIVVIMKGPSSETILMETPSFPSLPDVHLHVIKEMEADLTNDSIVDYGSTNANLTISGQDIVSSVNFLNENFEVLNLAKFGPIQQVKFVVVIQVHNRPTYLGYLIESLRTTRGIEEVLLVFSHDINIASINEMIRNITFARVLQIFYPYNIQLFPHVFPGQDPRDCPERVGKDAAKAMQCQNFEHPDKYGNYRVAKIAQIKHHWWWKMNYVFDGIYDRYKLSDPWVLLLEEDHYLAPDALHVLEIIIQNRKTYCDKCEIISLGFYLKTFTSYGNNIAKLGAHPWYSSKHNMGMAFRRETWTKVKNCSELFCKYDDYNWDWSLMQVVVKCLPERFRVIFTKSPRVIHIGDYGVHTHRRNAHNAYISARDIMTKHANVLFPLRLAVTDVSTIFKISFSFVLEACPLALLWLQLVKARGRFV</sequence>
<organism evidence="28 29">
    <name type="scientific">Oesophagostomum dentatum</name>
    <name type="common">Nodular worm</name>
    <dbReference type="NCBI Taxonomy" id="61180"/>
    <lineage>
        <taxon>Eukaryota</taxon>
        <taxon>Metazoa</taxon>
        <taxon>Ecdysozoa</taxon>
        <taxon>Nematoda</taxon>
        <taxon>Chromadorea</taxon>
        <taxon>Rhabditida</taxon>
        <taxon>Rhabditina</taxon>
        <taxon>Rhabditomorpha</taxon>
        <taxon>Strongyloidea</taxon>
        <taxon>Strongylidae</taxon>
        <taxon>Oesophagostomum</taxon>
    </lineage>
</organism>
<feature type="glycosylation site" description="N-linked (GlcNAc...) asparagine" evidence="26">
    <location>
        <position position="73"/>
    </location>
</feature>
<evidence type="ECO:0000256" key="22">
    <source>
        <dbReference type="ARBA" id="ARBA00093257"/>
    </source>
</evidence>
<comment type="pathway">
    <text evidence="3">Protein modification; protein glycosylation.</text>
</comment>
<keyword evidence="12 27" id="KW-1133">Transmembrane helix</keyword>
<evidence type="ECO:0000313" key="29">
    <source>
        <dbReference type="Proteomes" id="UP000053660"/>
    </source>
</evidence>
<evidence type="ECO:0000256" key="16">
    <source>
        <dbReference type="ARBA" id="ARBA00023180"/>
    </source>
</evidence>
<evidence type="ECO:0000256" key="9">
    <source>
        <dbReference type="ARBA" id="ARBA00022692"/>
    </source>
</evidence>
<evidence type="ECO:0000256" key="25">
    <source>
        <dbReference type="PIRSR" id="PIRSR607754-3"/>
    </source>
</evidence>
<dbReference type="InterPro" id="IPR007754">
    <property type="entry name" value="GlcNAc_II"/>
</dbReference>
<dbReference type="Proteomes" id="UP000053660">
    <property type="component" value="Unassembled WGS sequence"/>
</dbReference>
<evidence type="ECO:0000256" key="21">
    <source>
        <dbReference type="ARBA" id="ARBA00032915"/>
    </source>
</evidence>
<dbReference type="GO" id="GO:0006487">
    <property type="term" value="P:protein N-linked glycosylation"/>
    <property type="evidence" value="ECO:0007669"/>
    <property type="project" value="TreeGrafter"/>
</dbReference>
<keyword evidence="10 24" id="KW-0479">Metal-binding</keyword>
<gene>
    <name evidence="28" type="ORF">OESDEN_10566</name>
</gene>
<proteinExistence type="inferred from homology"/>
<keyword evidence="13" id="KW-0333">Golgi apparatus</keyword>
<evidence type="ECO:0000256" key="13">
    <source>
        <dbReference type="ARBA" id="ARBA00023034"/>
    </source>
</evidence>
<evidence type="ECO:0000256" key="8">
    <source>
        <dbReference type="ARBA" id="ARBA00022679"/>
    </source>
</evidence>
<dbReference type="GO" id="GO:0008455">
    <property type="term" value="F:alpha-1,6-mannosylglycoprotein 2-beta-N-acetylglucosaminyltransferase activity"/>
    <property type="evidence" value="ECO:0007669"/>
    <property type="project" value="UniProtKB-EC"/>
</dbReference>
<keyword evidence="9 27" id="KW-0812">Transmembrane</keyword>
<evidence type="ECO:0000256" key="4">
    <source>
        <dbReference type="ARBA" id="ARBA00011011"/>
    </source>
</evidence>
<evidence type="ECO:0000256" key="10">
    <source>
        <dbReference type="ARBA" id="ARBA00022723"/>
    </source>
</evidence>
<keyword evidence="7 28" id="KW-0328">Glycosyltransferase</keyword>
<dbReference type="Pfam" id="PF05060">
    <property type="entry name" value="MGAT2"/>
    <property type="match status" value="1"/>
</dbReference>
<evidence type="ECO:0000256" key="5">
    <source>
        <dbReference type="ARBA" id="ARBA00012613"/>
    </source>
</evidence>
<dbReference type="GO" id="GO:0005795">
    <property type="term" value="C:Golgi stack"/>
    <property type="evidence" value="ECO:0007669"/>
    <property type="project" value="InterPro"/>
</dbReference>
<feature type="disulfide bond" evidence="25">
    <location>
        <begin position="326"/>
        <end position="349"/>
    </location>
</feature>
<feature type="glycosylation site" description="N-linked (GlcNAc...) asparagine" evidence="26">
    <location>
        <position position="61"/>
    </location>
</feature>
<evidence type="ECO:0000256" key="17">
    <source>
        <dbReference type="ARBA" id="ARBA00023211"/>
    </source>
</evidence>
<evidence type="ECO:0000256" key="11">
    <source>
        <dbReference type="ARBA" id="ARBA00022968"/>
    </source>
</evidence>
<dbReference type="Gene3D" id="3.90.550.10">
    <property type="entry name" value="Spore Coat Polysaccharide Biosynthesis Protein SpsA, Chain A"/>
    <property type="match status" value="1"/>
</dbReference>
<evidence type="ECO:0000256" key="23">
    <source>
        <dbReference type="PIRSR" id="PIRSR607754-1"/>
    </source>
</evidence>
<dbReference type="PANTHER" id="PTHR12871:SF0">
    <property type="entry name" value="ALPHA-1,6-MANNOSYL-GLYCOPROTEIN 2-BETA-N-ACETYLGLUCOSAMINYLTRANSFERASE"/>
    <property type="match status" value="1"/>
</dbReference>
<evidence type="ECO:0000313" key="28">
    <source>
        <dbReference type="EMBL" id="KHJ89605.1"/>
    </source>
</evidence>
<name>A0A0B1T2L1_OESDE</name>
<keyword evidence="8 28" id="KW-0808">Transferase</keyword>
<keyword evidence="16 26" id="KW-0325">Glycoprotein</keyword>
<dbReference type="EC" id="2.4.1.143" evidence="5"/>
<feature type="binding site" evidence="24">
    <location>
        <position position="252"/>
    </location>
    <ligand>
        <name>Mn(2+)</name>
        <dbReference type="ChEBI" id="CHEBI:29035"/>
    </ligand>
</feature>
<evidence type="ECO:0000256" key="2">
    <source>
        <dbReference type="ARBA" id="ARBA00004323"/>
    </source>
</evidence>
<evidence type="ECO:0000256" key="19">
    <source>
        <dbReference type="ARBA" id="ARBA00031203"/>
    </source>
</evidence>
<comment type="catalytic activity">
    <reaction evidence="22">
        <text>an N(4)-{beta-D-GlcNAc-(1-&gt;2)-alpha-D-Man-(1-&gt;3)-[alpha-D-Man-(1-&gt;6)]-beta-D-Man-(1-&gt;4)-beta-D-GlcNAc-(1-&gt;4)-beta-D-GlcNAc}-L-asparaginyl-[protein] + UDP-N-acetyl-alpha-D-glucosamine = N(4)-{beta-D-GlcNAc-(1-&gt;2)-alpha-D-Man-(1-&gt;3)-[beta-D-GlcNAc-(1-&gt;2)-alpha-D-Man-(1-&gt;6)]-beta-D-Man-(1-&gt;4)-beta-D-GlcNAc-(1-&gt;4)-beta-D-GlcNAc}-L-asparaginyl-[protein] + UDP + H(+)</text>
        <dbReference type="Rhea" id="RHEA:12941"/>
        <dbReference type="Rhea" id="RHEA-COMP:13526"/>
        <dbReference type="Rhea" id="RHEA-COMP:14369"/>
        <dbReference type="ChEBI" id="CHEBI:15378"/>
        <dbReference type="ChEBI" id="CHEBI:57705"/>
        <dbReference type="ChEBI" id="CHEBI:58223"/>
        <dbReference type="ChEBI" id="CHEBI:60615"/>
        <dbReference type="ChEBI" id="CHEBI:60651"/>
        <dbReference type="EC" id="2.4.1.143"/>
    </reaction>
</comment>
<feature type="transmembrane region" description="Helical" evidence="27">
    <location>
        <begin position="9"/>
        <end position="26"/>
    </location>
</feature>
<keyword evidence="29" id="KW-1185">Reference proteome</keyword>
<dbReference type="AlphaFoldDB" id="A0A0B1T2L1"/>
<feature type="disulfide bond" evidence="25">
    <location>
        <begin position="186"/>
        <end position="200"/>
    </location>
</feature>
<dbReference type="SUPFAM" id="SSF53448">
    <property type="entry name" value="Nucleotide-diphospho-sugar transferases"/>
    <property type="match status" value="1"/>
</dbReference>
<evidence type="ECO:0000256" key="12">
    <source>
        <dbReference type="ARBA" id="ARBA00022989"/>
    </source>
</evidence>
<dbReference type="GO" id="GO:0000139">
    <property type="term" value="C:Golgi membrane"/>
    <property type="evidence" value="ECO:0007669"/>
    <property type="project" value="UniProtKB-SubCell"/>
</dbReference>
<feature type="binding site" evidence="23">
    <location>
        <position position="144"/>
    </location>
    <ligand>
        <name>substrate</name>
    </ligand>
</feature>
<evidence type="ECO:0000256" key="26">
    <source>
        <dbReference type="PIRSR" id="PIRSR607754-4"/>
    </source>
</evidence>
<feature type="binding site" evidence="23">
    <location>
        <begin position="113"/>
        <end position="117"/>
    </location>
    <ligand>
        <name>substrate</name>
    </ligand>
</feature>
<feature type="binding site" evidence="24">
    <location>
        <position position="366"/>
    </location>
    <ligand>
        <name>Mn(2+)</name>
        <dbReference type="ChEBI" id="CHEBI:29035"/>
    </ligand>
</feature>
<evidence type="ECO:0000256" key="15">
    <source>
        <dbReference type="ARBA" id="ARBA00023157"/>
    </source>
</evidence>
<comment type="cofactor">
    <cofactor evidence="1 24">
        <name>Mn(2+)</name>
        <dbReference type="ChEBI" id="CHEBI:29035"/>
    </cofactor>
</comment>
<reference evidence="28 29" key="1">
    <citation type="submission" date="2014-03" db="EMBL/GenBank/DDBJ databases">
        <title>Draft genome of the hookworm Oesophagostomum dentatum.</title>
        <authorList>
            <person name="Mitreva M."/>
        </authorList>
    </citation>
    <scope>NUCLEOTIDE SEQUENCE [LARGE SCALE GENOMIC DNA]</scope>
    <source>
        <strain evidence="28 29">OD-Hann</strain>
    </source>
</reference>
<dbReference type="GO" id="GO:0046872">
    <property type="term" value="F:metal ion binding"/>
    <property type="evidence" value="ECO:0007669"/>
    <property type="project" value="UniProtKB-KW"/>
</dbReference>